<gene>
    <name evidence="2" type="ORF">BECKDK2373C_GA0170839_104633</name>
</gene>
<accession>A0A450SMT4</accession>
<sequence>MNDMRKLLSIIVLGTWSGVIVLIFILMVFSLIDVEAGKELLKTFSSVSSGFVGLIFGYYFTGGGRDS</sequence>
<proteinExistence type="predicted"/>
<organism evidence="2">
    <name type="scientific">Candidatus Kentrum sp. DK</name>
    <dbReference type="NCBI Taxonomy" id="2126562"/>
    <lineage>
        <taxon>Bacteria</taxon>
        <taxon>Pseudomonadati</taxon>
        <taxon>Pseudomonadota</taxon>
        <taxon>Gammaproteobacteria</taxon>
        <taxon>Candidatus Kentrum</taxon>
    </lineage>
</organism>
<feature type="transmembrane region" description="Helical" evidence="1">
    <location>
        <begin position="44"/>
        <end position="61"/>
    </location>
</feature>
<evidence type="ECO:0000313" key="2">
    <source>
        <dbReference type="EMBL" id="VFJ55072.1"/>
    </source>
</evidence>
<evidence type="ECO:0000256" key="1">
    <source>
        <dbReference type="SAM" id="Phobius"/>
    </source>
</evidence>
<protein>
    <submittedName>
        <fullName evidence="2">Uncharacterized protein</fullName>
    </submittedName>
</protein>
<keyword evidence="1" id="KW-0472">Membrane</keyword>
<dbReference type="AlphaFoldDB" id="A0A450SMT4"/>
<dbReference type="EMBL" id="CAADEY010000046">
    <property type="protein sequence ID" value="VFJ55072.1"/>
    <property type="molecule type" value="Genomic_DNA"/>
</dbReference>
<reference evidence="2" key="1">
    <citation type="submission" date="2019-02" db="EMBL/GenBank/DDBJ databases">
        <authorList>
            <person name="Gruber-Vodicka R. H."/>
            <person name="Seah K. B. B."/>
        </authorList>
    </citation>
    <scope>NUCLEOTIDE SEQUENCE</scope>
    <source>
        <strain evidence="2">BECK_DK161</strain>
    </source>
</reference>
<keyword evidence="1" id="KW-0812">Transmembrane</keyword>
<name>A0A450SMT4_9GAMM</name>
<feature type="transmembrane region" description="Helical" evidence="1">
    <location>
        <begin position="7"/>
        <end position="32"/>
    </location>
</feature>
<keyword evidence="1" id="KW-1133">Transmembrane helix</keyword>